<evidence type="ECO:0000313" key="6">
    <source>
        <dbReference type="EMBL" id="MCW3484027.1"/>
    </source>
</evidence>
<evidence type="ECO:0000256" key="2">
    <source>
        <dbReference type="ARBA" id="ARBA00023015"/>
    </source>
</evidence>
<dbReference type="InterPro" id="IPR005119">
    <property type="entry name" value="LysR_subst-bd"/>
</dbReference>
<dbReference type="RefSeq" id="WP_264729546.1">
    <property type="nucleotide sequence ID" value="NZ_JAPDNR010000001.1"/>
</dbReference>
<keyword evidence="4" id="KW-0804">Transcription</keyword>
<dbReference type="Gene3D" id="3.40.190.290">
    <property type="match status" value="1"/>
</dbReference>
<dbReference type="EMBL" id="JAPDNS010000001">
    <property type="protein sequence ID" value="MCW3484027.1"/>
    <property type="molecule type" value="Genomic_DNA"/>
</dbReference>
<organism evidence="6 7">
    <name type="scientific">Chitinophaga nivalis</name>
    <dbReference type="NCBI Taxonomy" id="2991709"/>
    <lineage>
        <taxon>Bacteria</taxon>
        <taxon>Pseudomonadati</taxon>
        <taxon>Bacteroidota</taxon>
        <taxon>Chitinophagia</taxon>
        <taxon>Chitinophagales</taxon>
        <taxon>Chitinophagaceae</taxon>
        <taxon>Chitinophaga</taxon>
    </lineage>
</organism>
<evidence type="ECO:0000313" key="7">
    <source>
        <dbReference type="Proteomes" id="UP001207742"/>
    </source>
</evidence>
<dbReference type="Pfam" id="PF03466">
    <property type="entry name" value="LysR_substrate"/>
    <property type="match status" value="1"/>
</dbReference>
<feature type="domain" description="HTH lysR-type" evidence="5">
    <location>
        <begin position="2"/>
        <end position="59"/>
    </location>
</feature>
<evidence type="ECO:0000259" key="5">
    <source>
        <dbReference type="PROSITE" id="PS50931"/>
    </source>
</evidence>
<dbReference type="Proteomes" id="UP001207742">
    <property type="component" value="Unassembled WGS sequence"/>
</dbReference>
<proteinExistence type="inferred from homology"/>
<dbReference type="SUPFAM" id="SSF46785">
    <property type="entry name" value="Winged helix' DNA-binding domain"/>
    <property type="match status" value="1"/>
</dbReference>
<keyword evidence="7" id="KW-1185">Reference proteome</keyword>
<evidence type="ECO:0000256" key="4">
    <source>
        <dbReference type="ARBA" id="ARBA00023163"/>
    </source>
</evidence>
<dbReference type="Gene3D" id="1.10.10.10">
    <property type="entry name" value="Winged helix-like DNA-binding domain superfamily/Winged helix DNA-binding domain"/>
    <property type="match status" value="1"/>
</dbReference>
<evidence type="ECO:0000256" key="3">
    <source>
        <dbReference type="ARBA" id="ARBA00023125"/>
    </source>
</evidence>
<dbReference type="InterPro" id="IPR000847">
    <property type="entry name" value="LysR_HTH_N"/>
</dbReference>
<comment type="caution">
    <text evidence="6">The sequence shown here is derived from an EMBL/GenBank/DDBJ whole genome shotgun (WGS) entry which is preliminary data.</text>
</comment>
<evidence type="ECO:0000256" key="1">
    <source>
        <dbReference type="ARBA" id="ARBA00009437"/>
    </source>
</evidence>
<dbReference type="PANTHER" id="PTHR30126:SF39">
    <property type="entry name" value="HTH-TYPE TRANSCRIPTIONAL REGULATOR CYSL"/>
    <property type="match status" value="1"/>
</dbReference>
<protein>
    <submittedName>
        <fullName evidence="6">LysR family transcriptional regulator</fullName>
    </submittedName>
</protein>
<dbReference type="PROSITE" id="PS50931">
    <property type="entry name" value="HTH_LYSR"/>
    <property type="match status" value="1"/>
</dbReference>
<dbReference type="PRINTS" id="PR00039">
    <property type="entry name" value="HTHLYSR"/>
</dbReference>
<keyword evidence="2" id="KW-0805">Transcription regulation</keyword>
<sequence length="296" mass="33812">MVNFEWYRTFKAIYQTGTLTGAAQELLISQPNVSQHLASLESYVRHPLFERKPRKMVPTEYGKLFYTQIIEAVEKLEGVETDFREACAKQVPMTCIGAPKEFFHAVMASRLNRVNSSLVFNFGITKQLMERLDKGELYFVLATHCPEHGKNIVHEPVLEERFLLVASPELDATVFKKAVSKGDLATAEQWLLEQDWISYSSDLPIIRRFWADNFRKRPLLKPRFIVPDYDSILKSVSSGCAIAIAADYLVRPLLKEKKLVSLWPGAHSTANTIYLAYDKTRVTTDQVSMMKQMLGI</sequence>
<comment type="similarity">
    <text evidence="1">Belongs to the LysR transcriptional regulatory family.</text>
</comment>
<dbReference type="PANTHER" id="PTHR30126">
    <property type="entry name" value="HTH-TYPE TRANSCRIPTIONAL REGULATOR"/>
    <property type="match status" value="1"/>
</dbReference>
<dbReference type="Pfam" id="PF00126">
    <property type="entry name" value="HTH_1"/>
    <property type="match status" value="1"/>
</dbReference>
<dbReference type="SUPFAM" id="SSF53850">
    <property type="entry name" value="Periplasmic binding protein-like II"/>
    <property type="match status" value="1"/>
</dbReference>
<keyword evidence="3" id="KW-0238">DNA-binding</keyword>
<gene>
    <name evidence="6" type="ORF">OL497_08990</name>
</gene>
<dbReference type="InterPro" id="IPR036388">
    <property type="entry name" value="WH-like_DNA-bd_sf"/>
</dbReference>
<accession>A0ABT3IJ89</accession>
<reference evidence="6 7" key="1">
    <citation type="submission" date="2022-10" db="EMBL/GenBank/DDBJ databases">
        <title>Chitinophaga nivalis PC15 sp. nov., isolated from Pyeongchang county, South Korea.</title>
        <authorList>
            <person name="Trinh H.N."/>
        </authorList>
    </citation>
    <scope>NUCLEOTIDE SEQUENCE [LARGE SCALE GENOMIC DNA]</scope>
    <source>
        <strain evidence="6 7">PC14</strain>
    </source>
</reference>
<dbReference type="InterPro" id="IPR036390">
    <property type="entry name" value="WH_DNA-bd_sf"/>
</dbReference>
<name>A0ABT3IJ89_9BACT</name>